<accession>A0A068QLR9</accession>
<dbReference type="KEGG" id="vg:19738771"/>
<dbReference type="RefSeq" id="YP_009046801.1">
    <property type="nucleotide sequence ID" value="NC_024451.1"/>
</dbReference>
<proteinExistence type="predicted"/>
<dbReference type="EMBL" id="HF920637">
    <property type="protein sequence ID" value="CCV02559.1"/>
    <property type="molecule type" value="Genomic_DNA"/>
</dbReference>
<sequence length="186" mass="20751">MNRSDKIALDQIKKLVPINGDLINFAADVKVVAATDRPFLMAVVSQDQLETTTELSYKSIEKQVALTVRNDNNQYQPYVLVLKSDFPQEAIVTINLQETPLTNAGGCGRQTTIYPPSSLPVSGDVMSNGGPVVVSSAVVDVPWYQDWRYWLGIALIVGLILYFYMKNKKKEEPTIIEMSRYTSNMA</sequence>
<keyword evidence="1" id="KW-0472">Membrane</keyword>
<keyword evidence="3" id="KW-1185">Reference proteome</keyword>
<protein>
    <submittedName>
        <fullName evidence="2">Uncharacterized protein</fullName>
    </submittedName>
</protein>
<reference evidence="2 3" key="1">
    <citation type="journal article" date="2014" name="J. Gen. Virol.">
        <title>Genome sequence of a crustacean iridovirus, IIV31, isolated from the pill bug, Armadillidium vulgare.</title>
        <authorList>
            <person name="Piegu B."/>
            <person name="Guizard S."/>
            <person name="Yeping T."/>
            <person name="Cruaud C."/>
            <person name="Asgari S."/>
            <person name="Bideshi D.K."/>
            <person name="Federici B.A."/>
            <person name="Bigot Y."/>
        </authorList>
    </citation>
    <scope>NUCLEOTIDE SEQUENCE [LARGE SCALE GENOMIC DNA]</scope>
</reference>
<gene>
    <name evidence="2" type="primary">187R</name>
    <name evidence="2" type="ORF">IIV31_187R</name>
</gene>
<feature type="transmembrane region" description="Helical" evidence="1">
    <location>
        <begin position="147"/>
        <end position="165"/>
    </location>
</feature>
<evidence type="ECO:0000256" key="1">
    <source>
        <dbReference type="SAM" id="Phobius"/>
    </source>
</evidence>
<organism evidence="2 3">
    <name type="scientific">Armadillidium vulgare iridescent virus</name>
    <dbReference type="NCBI Taxonomy" id="72201"/>
    <lineage>
        <taxon>Viruses</taxon>
        <taxon>Varidnaviria</taxon>
        <taxon>Bamfordvirae</taxon>
        <taxon>Nucleocytoviricota</taxon>
        <taxon>Megaviricetes</taxon>
        <taxon>Pimascovirales</taxon>
        <taxon>Pimascovirales incertae sedis</taxon>
        <taxon>Iridoviridae</taxon>
        <taxon>Betairidovirinae</taxon>
        <taxon>Iridovirus</taxon>
        <taxon>Iridovirus armadillidium1</taxon>
        <taxon>Invertebrate iridescent virus 31</taxon>
    </lineage>
</organism>
<keyword evidence="1" id="KW-0812">Transmembrane</keyword>
<dbReference type="GeneID" id="19738771"/>
<dbReference type="OrthoDB" id="31831at10239"/>
<dbReference type="Proteomes" id="UP000114278">
    <property type="component" value="Segment"/>
</dbReference>
<evidence type="ECO:0000313" key="3">
    <source>
        <dbReference type="Proteomes" id="UP000114278"/>
    </source>
</evidence>
<evidence type="ECO:0000313" key="2">
    <source>
        <dbReference type="EMBL" id="CCV02559.1"/>
    </source>
</evidence>
<name>A0A068QLR9_9VIRU</name>
<keyword evidence="1" id="KW-1133">Transmembrane helix</keyword>